<keyword evidence="1" id="KW-0472">Membrane</keyword>
<sequence length="233" mass="26400">MIATTITIISITCCCYRFLEQLQSRNGDYVDRLTFSVLPRDCGVGEGSWAGLCFSPSQWSMAAVARSFCKSIDVYDKDIPLRNLRILWYPSSLSFIQNLSHGNESSILALTIWDLRMKENGGCLHRICGSVGDTFYSVCSSSTVYIAVGGADRSVAVYDPRRWSALSRWVHCLKYEITGLEFSSTDSDYIFIQGVDYEVIAFEITVFLFSSYLLVLQYVELRFSDYYIRPGQV</sequence>
<keyword evidence="1" id="KW-0812">Transmembrane</keyword>
<gene>
    <name evidence="2" type="ORF">L1049_025989</name>
</gene>
<comment type="caution">
    <text evidence="2">The sequence shown here is derived from an EMBL/GenBank/DDBJ whole genome shotgun (WGS) entry which is preliminary data.</text>
</comment>
<dbReference type="Gene3D" id="2.130.10.10">
    <property type="entry name" value="YVTN repeat-like/Quinoprotein amine dehydrogenase"/>
    <property type="match status" value="1"/>
</dbReference>
<dbReference type="EMBL" id="JBBPBK010000014">
    <property type="protein sequence ID" value="KAK9270410.1"/>
    <property type="molecule type" value="Genomic_DNA"/>
</dbReference>
<evidence type="ECO:0000256" key="1">
    <source>
        <dbReference type="SAM" id="Phobius"/>
    </source>
</evidence>
<dbReference type="PANTHER" id="PTHR47467">
    <property type="entry name" value="OS01G0867200 PROTEIN"/>
    <property type="match status" value="1"/>
</dbReference>
<feature type="transmembrane region" description="Helical" evidence="1">
    <location>
        <begin position="199"/>
        <end position="219"/>
    </location>
</feature>
<dbReference type="PANTHER" id="PTHR47467:SF1">
    <property type="entry name" value="WD40 REPEAT-CONTAINING PROTEIN"/>
    <property type="match status" value="1"/>
</dbReference>
<dbReference type="Proteomes" id="UP001415857">
    <property type="component" value="Unassembled WGS sequence"/>
</dbReference>
<name>A0AAP0NEN3_LIQFO</name>
<accession>A0AAP0NEN3</accession>
<keyword evidence="1" id="KW-1133">Transmembrane helix</keyword>
<dbReference type="InterPro" id="IPR036322">
    <property type="entry name" value="WD40_repeat_dom_sf"/>
</dbReference>
<dbReference type="SUPFAM" id="SSF50978">
    <property type="entry name" value="WD40 repeat-like"/>
    <property type="match status" value="1"/>
</dbReference>
<evidence type="ECO:0000313" key="2">
    <source>
        <dbReference type="EMBL" id="KAK9270410.1"/>
    </source>
</evidence>
<keyword evidence="3" id="KW-1185">Reference proteome</keyword>
<organism evidence="2 3">
    <name type="scientific">Liquidambar formosana</name>
    <name type="common">Formosan gum</name>
    <dbReference type="NCBI Taxonomy" id="63359"/>
    <lineage>
        <taxon>Eukaryota</taxon>
        <taxon>Viridiplantae</taxon>
        <taxon>Streptophyta</taxon>
        <taxon>Embryophyta</taxon>
        <taxon>Tracheophyta</taxon>
        <taxon>Spermatophyta</taxon>
        <taxon>Magnoliopsida</taxon>
        <taxon>eudicotyledons</taxon>
        <taxon>Gunneridae</taxon>
        <taxon>Pentapetalae</taxon>
        <taxon>Saxifragales</taxon>
        <taxon>Altingiaceae</taxon>
        <taxon>Liquidambar</taxon>
    </lineage>
</organism>
<dbReference type="AlphaFoldDB" id="A0AAP0NEN3"/>
<evidence type="ECO:0000313" key="3">
    <source>
        <dbReference type="Proteomes" id="UP001415857"/>
    </source>
</evidence>
<dbReference type="InterPro" id="IPR015943">
    <property type="entry name" value="WD40/YVTN_repeat-like_dom_sf"/>
</dbReference>
<protein>
    <submittedName>
        <fullName evidence="2">Uncharacterized protein</fullName>
    </submittedName>
</protein>
<reference evidence="2 3" key="1">
    <citation type="journal article" date="2024" name="Plant J.">
        <title>Genome sequences and population genomics reveal climatic adaptation and genomic divergence between two closely related sweetgum species.</title>
        <authorList>
            <person name="Xu W.Q."/>
            <person name="Ren C.Q."/>
            <person name="Zhang X.Y."/>
            <person name="Comes H.P."/>
            <person name="Liu X.H."/>
            <person name="Li Y.G."/>
            <person name="Kettle C.J."/>
            <person name="Jalonen R."/>
            <person name="Gaisberger H."/>
            <person name="Ma Y.Z."/>
            <person name="Qiu Y.X."/>
        </authorList>
    </citation>
    <scope>NUCLEOTIDE SEQUENCE [LARGE SCALE GENOMIC DNA]</scope>
    <source>
        <strain evidence="2">Hangzhou</strain>
    </source>
</reference>
<proteinExistence type="predicted"/>